<comment type="caution">
    <text evidence="2">The sequence shown here is derived from an EMBL/GenBank/DDBJ whole genome shotgun (WGS) entry which is preliminary data.</text>
</comment>
<name>A0A1E5PT89_9ACTN</name>
<keyword evidence="3" id="KW-1185">Reference proteome</keyword>
<evidence type="ECO:0000313" key="2">
    <source>
        <dbReference type="EMBL" id="OEJ32720.1"/>
    </source>
</evidence>
<feature type="chain" id="PRO_5009183686" description="SH3 domain-containing protein" evidence="1">
    <location>
        <begin position="28"/>
        <end position="101"/>
    </location>
</feature>
<protein>
    <recommendedName>
        <fullName evidence="4">SH3 domain-containing protein</fullName>
    </recommendedName>
</protein>
<dbReference type="STRING" id="36818.BGK67_16535"/>
<evidence type="ECO:0000256" key="1">
    <source>
        <dbReference type="SAM" id="SignalP"/>
    </source>
</evidence>
<dbReference type="Proteomes" id="UP000095705">
    <property type="component" value="Unassembled WGS sequence"/>
</dbReference>
<evidence type="ECO:0000313" key="3">
    <source>
        <dbReference type="Proteomes" id="UP000095705"/>
    </source>
</evidence>
<dbReference type="AlphaFoldDB" id="A0A1E5PT89"/>
<dbReference type="EMBL" id="MEHK01000001">
    <property type="protein sequence ID" value="OEJ32720.1"/>
    <property type="molecule type" value="Genomic_DNA"/>
</dbReference>
<reference evidence="2 3" key="1">
    <citation type="submission" date="2016-08" db="EMBL/GenBank/DDBJ databases">
        <title>The complete genome of Streptomyces subrutilus 10-1-1.</title>
        <authorList>
            <person name="Chen X."/>
        </authorList>
    </citation>
    <scope>NUCLEOTIDE SEQUENCE [LARGE SCALE GENOMIC DNA]</scope>
    <source>
        <strain evidence="2 3">10-1-1</strain>
    </source>
</reference>
<sequence>MRKAAKLSAVALSTVAIVMGSVTAAHAGDYTEDGVRIRANSTTTSGINGLGYRSHTITPICYKAGTVINGNKWWDKHRNNNTSVTGYTSMTLLTKWAKTPC</sequence>
<organism evidence="2 3">
    <name type="scientific">Streptomyces subrutilus</name>
    <dbReference type="NCBI Taxonomy" id="36818"/>
    <lineage>
        <taxon>Bacteria</taxon>
        <taxon>Bacillati</taxon>
        <taxon>Actinomycetota</taxon>
        <taxon>Actinomycetes</taxon>
        <taxon>Kitasatosporales</taxon>
        <taxon>Streptomycetaceae</taxon>
        <taxon>Streptomyces</taxon>
    </lineage>
</organism>
<feature type="signal peptide" evidence="1">
    <location>
        <begin position="1"/>
        <end position="27"/>
    </location>
</feature>
<dbReference type="OrthoDB" id="4257471at2"/>
<gene>
    <name evidence="2" type="ORF">BGK67_16535</name>
</gene>
<evidence type="ECO:0008006" key="4">
    <source>
        <dbReference type="Google" id="ProtNLM"/>
    </source>
</evidence>
<dbReference type="RefSeq" id="WP_069920987.1">
    <property type="nucleotide sequence ID" value="NZ_MEHK01000001.1"/>
</dbReference>
<accession>A0A1E5PT89</accession>
<keyword evidence="1" id="KW-0732">Signal</keyword>
<proteinExistence type="predicted"/>